<name>A9WJ96_CHLAA</name>
<gene>
    <name evidence="2" type="ordered locus">Caur_1143</name>
</gene>
<keyword evidence="1" id="KW-1133">Transmembrane helix</keyword>
<dbReference type="STRING" id="324602.Caur_1143"/>
<reference evidence="3" key="1">
    <citation type="journal article" date="2011" name="BMC Genomics">
        <title>Complete genome sequence of the filamentous anoxygenic phototrophic bacterium Chloroflexus aurantiacus.</title>
        <authorList>
            <person name="Tang K.H."/>
            <person name="Barry K."/>
            <person name="Chertkov O."/>
            <person name="Dalin E."/>
            <person name="Han C.S."/>
            <person name="Hauser L.J."/>
            <person name="Honchak B.M."/>
            <person name="Karbach L.E."/>
            <person name="Land M.L."/>
            <person name="Lapidus A."/>
            <person name="Larimer F.W."/>
            <person name="Mikhailova N."/>
            <person name="Pitluck S."/>
            <person name="Pierson B.K."/>
            <person name="Blankenship R.E."/>
        </authorList>
    </citation>
    <scope>NUCLEOTIDE SEQUENCE [LARGE SCALE GENOMIC DNA]</scope>
    <source>
        <strain evidence="3">ATCC 29366 / DSM 635 / J-10-fl</strain>
    </source>
</reference>
<sequence>MALLGSLIALGAALVFAALALATLWGGWQAIRRELLRGFVSTNPAMGERIWSLLLTVVPLLGAALLGLLAAWRIVQVALGLG</sequence>
<accession>A9WJ96</accession>
<dbReference type="EnsemblBacteria" id="ABY34373">
    <property type="protein sequence ID" value="ABY34373"/>
    <property type="gene ID" value="Caur_1143"/>
</dbReference>
<dbReference type="PATRIC" id="fig|324602.8.peg.1307"/>
<dbReference type="Proteomes" id="UP000002008">
    <property type="component" value="Chromosome"/>
</dbReference>
<keyword evidence="1" id="KW-0812">Transmembrane</keyword>
<protein>
    <submittedName>
        <fullName evidence="2">Uncharacterized protein</fullName>
    </submittedName>
</protein>
<dbReference type="InParanoid" id="A9WJ96"/>
<dbReference type="RefSeq" id="WP_012257029.1">
    <property type="nucleotide sequence ID" value="NC_010175.1"/>
</dbReference>
<evidence type="ECO:0000313" key="3">
    <source>
        <dbReference type="Proteomes" id="UP000002008"/>
    </source>
</evidence>
<dbReference type="HOGENOM" id="CLU_2552127_0_0_0"/>
<dbReference type="EMBL" id="CP000909">
    <property type="protein sequence ID" value="ABY34373.1"/>
    <property type="molecule type" value="Genomic_DNA"/>
</dbReference>
<keyword evidence="1" id="KW-0472">Membrane</keyword>
<keyword evidence="3" id="KW-1185">Reference proteome</keyword>
<evidence type="ECO:0000313" key="2">
    <source>
        <dbReference type="EMBL" id="ABY34373.1"/>
    </source>
</evidence>
<evidence type="ECO:0000256" key="1">
    <source>
        <dbReference type="SAM" id="Phobius"/>
    </source>
</evidence>
<dbReference type="AlphaFoldDB" id="A9WJ96"/>
<feature type="transmembrane region" description="Helical" evidence="1">
    <location>
        <begin position="50"/>
        <end position="72"/>
    </location>
</feature>
<proteinExistence type="predicted"/>
<organism evidence="2 3">
    <name type="scientific">Chloroflexus aurantiacus (strain ATCC 29366 / DSM 635 / J-10-fl)</name>
    <dbReference type="NCBI Taxonomy" id="324602"/>
    <lineage>
        <taxon>Bacteria</taxon>
        <taxon>Bacillati</taxon>
        <taxon>Chloroflexota</taxon>
        <taxon>Chloroflexia</taxon>
        <taxon>Chloroflexales</taxon>
        <taxon>Chloroflexineae</taxon>
        <taxon>Chloroflexaceae</taxon>
        <taxon>Chloroflexus</taxon>
    </lineage>
</organism>
<dbReference type="KEGG" id="cau:Caur_1143"/>